<protein>
    <recommendedName>
        <fullName evidence="2">Metallo-beta-lactamase domain-containing protein</fullName>
    </recommendedName>
</protein>
<feature type="domain" description="Metallo-beta-lactamase" evidence="2">
    <location>
        <begin position="303"/>
        <end position="355"/>
    </location>
</feature>
<evidence type="ECO:0000313" key="4">
    <source>
        <dbReference type="Proteomes" id="UP000033140"/>
    </source>
</evidence>
<dbReference type="Pfam" id="PF12706">
    <property type="entry name" value="Lactamase_B_2"/>
    <property type="match status" value="2"/>
</dbReference>
<dbReference type="InterPro" id="IPR036866">
    <property type="entry name" value="RibonucZ/Hydroxyglut_hydro"/>
</dbReference>
<dbReference type="InterPro" id="IPR024884">
    <property type="entry name" value="NAPE-PLD"/>
</dbReference>
<reference evidence="3 4" key="1">
    <citation type="journal article" date="2011" name="J. Gen. Appl. Microbiol.">
        <title>Draft genome sequencing of the enigmatic yeast Saitoella complicata.</title>
        <authorList>
            <person name="Nishida H."/>
            <person name="Hamamoto M."/>
            <person name="Sugiyama J."/>
        </authorList>
    </citation>
    <scope>NUCLEOTIDE SEQUENCE [LARGE SCALE GENOMIC DNA]</scope>
    <source>
        <strain evidence="3 4">NRRL Y-17804</strain>
    </source>
</reference>
<dbReference type="PIRSF" id="PIRSF038896">
    <property type="entry name" value="NAPE-PLD"/>
    <property type="match status" value="1"/>
</dbReference>
<feature type="domain" description="Metallo-beta-lactamase" evidence="2">
    <location>
        <begin position="117"/>
        <end position="267"/>
    </location>
</feature>
<reference evidence="3 4" key="3">
    <citation type="journal article" date="2015" name="Genome Announc.">
        <title>Draft Genome Sequence of the Archiascomycetous Yeast Saitoella complicata.</title>
        <authorList>
            <person name="Yamauchi K."/>
            <person name="Kondo S."/>
            <person name="Hamamoto M."/>
            <person name="Takahashi Y."/>
            <person name="Ogura Y."/>
            <person name="Hayashi T."/>
            <person name="Nishida H."/>
        </authorList>
    </citation>
    <scope>NUCLEOTIDE SEQUENCE [LARGE SCALE GENOMIC DNA]</scope>
    <source>
        <strain evidence="3 4">NRRL Y-17804</strain>
    </source>
</reference>
<dbReference type="EMBL" id="BACD03000010">
    <property type="protein sequence ID" value="GAO47639.1"/>
    <property type="molecule type" value="Genomic_DNA"/>
</dbReference>
<reference evidence="3 4" key="2">
    <citation type="journal article" date="2014" name="J. Gen. Appl. Microbiol.">
        <title>The early diverging ascomycetous budding yeast Saitoella complicata has three histone deacetylases belonging to the Clr6, Hos2, and Rpd3 lineages.</title>
        <authorList>
            <person name="Nishida H."/>
            <person name="Matsumoto T."/>
            <person name="Kondo S."/>
            <person name="Hamamoto M."/>
            <person name="Yoshikawa H."/>
        </authorList>
    </citation>
    <scope>NUCLEOTIDE SEQUENCE [LARGE SCALE GENOMIC DNA]</scope>
    <source>
        <strain evidence="3 4">NRRL Y-17804</strain>
    </source>
</reference>
<dbReference type="PANTHER" id="PTHR15032">
    <property type="entry name" value="N-ACYL-PHOSPHATIDYLETHANOLAMINE-HYDROLYZING PHOSPHOLIPASE D"/>
    <property type="match status" value="1"/>
</dbReference>
<dbReference type="AlphaFoldDB" id="A0A0E9NCS4"/>
<evidence type="ECO:0000313" key="3">
    <source>
        <dbReference type="EMBL" id="GAO47639.1"/>
    </source>
</evidence>
<dbReference type="GO" id="GO:0008270">
    <property type="term" value="F:zinc ion binding"/>
    <property type="evidence" value="ECO:0007669"/>
    <property type="project" value="InterPro"/>
</dbReference>
<dbReference type="GO" id="GO:0070292">
    <property type="term" value="P:N-acylphosphatidylethanolamine metabolic process"/>
    <property type="evidence" value="ECO:0007669"/>
    <property type="project" value="TreeGrafter"/>
</dbReference>
<dbReference type="Proteomes" id="UP000033140">
    <property type="component" value="Unassembled WGS sequence"/>
</dbReference>
<dbReference type="RefSeq" id="XP_019021051.1">
    <property type="nucleotide sequence ID" value="XM_019165248.1"/>
</dbReference>
<dbReference type="Gene3D" id="3.60.15.10">
    <property type="entry name" value="Ribonuclease Z/Hydroxyacylglutathione hydrolase-like"/>
    <property type="match status" value="1"/>
</dbReference>
<dbReference type="SUPFAM" id="SSF56281">
    <property type="entry name" value="Metallo-hydrolase/oxidoreductase"/>
    <property type="match status" value="1"/>
</dbReference>
<dbReference type="GO" id="GO:0070290">
    <property type="term" value="F:N-acylphosphatidylethanolamine-specific phospholipase D activity"/>
    <property type="evidence" value="ECO:0007669"/>
    <property type="project" value="InterPro"/>
</dbReference>
<sequence>MSMAAIPLVTPAAIPSSNPESAALKAHHPKPGSKRFENPWDSFTDHSLWDFFKSRFFYGTEWPRHPIPTPEEGLVSVTRDIDWEGPEGEREKARAVWLGHACFWLKFPAHGGERGLRVLFDPVFSDRCSPFSFMGPKRYTPPPCPISAVPTPDAVVISHNHYDHLDVATITYLRDNTSCQFFIPLGNKQWLLDSKIPGSRIQELDWWDELDLSVEGVGSARVGCLPAQHFTGRGLGDRYHTLWASWQIRDLTGPKGANIYFAGDTGYRAVPRPTDPTDPIDSMATSKQNKEKFQSLPTCPAFREIGNHRGPFDLALIPVGAYDPRYLMSPVHCSPEDAVEVFRDVRARKAVGMHWGAWVLTSEEVMEPVGRLREAMRGVEGEFGVVGIGEGVDVE</sequence>
<feature type="binding site" evidence="1">
    <location>
        <position position="162"/>
    </location>
    <ligand>
        <name>an N-acyl-1,2-diacyl-sn-glycero-3-phosphoethanolamine</name>
        <dbReference type="ChEBI" id="CHEBI:62537"/>
    </ligand>
</feature>
<dbReference type="GO" id="GO:0005737">
    <property type="term" value="C:cytoplasm"/>
    <property type="evidence" value="ECO:0007669"/>
    <property type="project" value="TreeGrafter"/>
</dbReference>
<dbReference type="GO" id="GO:0070291">
    <property type="term" value="P:N-acylethanolamine metabolic process"/>
    <property type="evidence" value="ECO:0007669"/>
    <property type="project" value="TreeGrafter"/>
</dbReference>
<dbReference type="PANTHER" id="PTHR15032:SF4">
    <property type="entry name" value="N-ACYL-PHOSPHATIDYLETHANOLAMINE-HYDROLYZING PHOSPHOLIPASE D"/>
    <property type="match status" value="1"/>
</dbReference>
<dbReference type="OMA" id="RMAPMHW"/>
<organism evidence="3 4">
    <name type="scientific">Saitoella complicata (strain BCRC 22490 / CBS 7301 / JCM 7358 / NBRC 10748 / NRRL Y-17804)</name>
    <dbReference type="NCBI Taxonomy" id="698492"/>
    <lineage>
        <taxon>Eukaryota</taxon>
        <taxon>Fungi</taxon>
        <taxon>Dikarya</taxon>
        <taxon>Ascomycota</taxon>
        <taxon>Taphrinomycotina</taxon>
        <taxon>Taphrinomycotina incertae sedis</taxon>
        <taxon>Saitoella</taxon>
    </lineage>
</organism>
<dbReference type="InterPro" id="IPR001279">
    <property type="entry name" value="Metallo-B-lactamas"/>
</dbReference>
<dbReference type="OrthoDB" id="332863at2759"/>
<gene>
    <name evidence="3" type="ORF">G7K_1839-t1</name>
</gene>
<feature type="binding site" evidence="1">
    <location>
        <position position="332"/>
    </location>
    <ligand>
        <name>an N-acyl-1,2-diacyl-sn-glycero-3-phosphoethanolamine</name>
        <dbReference type="ChEBI" id="CHEBI:62537"/>
    </ligand>
</feature>
<evidence type="ECO:0000259" key="2">
    <source>
        <dbReference type="Pfam" id="PF12706"/>
    </source>
</evidence>
<comment type="caution">
    <text evidence="3">The sequence shown here is derived from an EMBL/GenBank/DDBJ whole genome shotgun (WGS) entry which is preliminary data.</text>
</comment>
<dbReference type="STRING" id="698492.A0A0E9NCS4"/>
<evidence type="ECO:0000256" key="1">
    <source>
        <dbReference type="PIRSR" id="PIRSR038896-50"/>
    </source>
</evidence>
<accession>A0A0E9NCS4</accession>
<proteinExistence type="predicted"/>
<name>A0A0E9NCS4_SAICN</name>
<keyword evidence="4" id="KW-1185">Reference proteome</keyword>